<evidence type="ECO:0008006" key="3">
    <source>
        <dbReference type="Google" id="ProtNLM"/>
    </source>
</evidence>
<gene>
    <name evidence="1" type="ORF">BGZ99_010298</name>
</gene>
<name>A0A9P6UYF7_9FUNG</name>
<dbReference type="InterPro" id="IPR032675">
    <property type="entry name" value="LRR_dom_sf"/>
</dbReference>
<sequence length="524" mass="58615">MPDFIAPGLNPLEIPEIIAMVGKFIPLSRRVISTDFFNFTITSTSVFSPYDLLVCTTVSRTWRRILLPILWRSYDGALMRYVPLAVLQANSVYFRSFRDQLGHHHSGPFLATNLRQLIISQQHDWAVPFMITNPGLQHLTWTGSGHALLDKEYEALINLTNLGDLCLSNWSLSGQQLALILCASPRLSRLSLSFVDGVQDLKDMLTLYTLEEISLGYMPRNSQCLMKLVQYCPSLRRISFLGTWEREQERDLLKLCTWMRRCCPELCSIHFAASYCFGTNDFNMLEDFEYAALVQSAQSLNFFAAEVPCLGPMLTSSLIGQFEALVAVDVCIRRKLQHQYPHDGGGSTNIMGDADKGDNCNKSAQFMDVANSARILSSCSHLRVFRLSSAENMIDMGAALELFTNPWACLDLEILSLGQISLPASNKNQDRRAAMQCSFGDYGWHVHSKANTSFASASKAAATSMALSTLGMMTPVSSPPCETDDDLWAFGSEFRQKLLPQVGLLTVLKELCLNKVQYRRATII</sequence>
<evidence type="ECO:0000313" key="2">
    <source>
        <dbReference type="Proteomes" id="UP000738325"/>
    </source>
</evidence>
<accession>A0A9P6UYF7</accession>
<organism evidence="1 2">
    <name type="scientific">Dissophora globulifera</name>
    <dbReference type="NCBI Taxonomy" id="979702"/>
    <lineage>
        <taxon>Eukaryota</taxon>
        <taxon>Fungi</taxon>
        <taxon>Fungi incertae sedis</taxon>
        <taxon>Mucoromycota</taxon>
        <taxon>Mortierellomycotina</taxon>
        <taxon>Mortierellomycetes</taxon>
        <taxon>Mortierellales</taxon>
        <taxon>Mortierellaceae</taxon>
        <taxon>Dissophora</taxon>
    </lineage>
</organism>
<dbReference type="EMBL" id="JAAAIP010000095">
    <property type="protein sequence ID" value="KAG0326004.1"/>
    <property type="molecule type" value="Genomic_DNA"/>
</dbReference>
<dbReference type="Gene3D" id="3.80.10.10">
    <property type="entry name" value="Ribonuclease Inhibitor"/>
    <property type="match status" value="1"/>
</dbReference>
<proteinExistence type="predicted"/>
<dbReference type="Proteomes" id="UP000738325">
    <property type="component" value="Unassembled WGS sequence"/>
</dbReference>
<protein>
    <recommendedName>
        <fullName evidence="3">F-box domain-containing protein</fullName>
    </recommendedName>
</protein>
<dbReference type="OrthoDB" id="2403612at2759"/>
<evidence type="ECO:0000313" key="1">
    <source>
        <dbReference type="EMBL" id="KAG0326004.1"/>
    </source>
</evidence>
<dbReference type="SUPFAM" id="SSF52047">
    <property type="entry name" value="RNI-like"/>
    <property type="match status" value="1"/>
</dbReference>
<comment type="caution">
    <text evidence="1">The sequence shown here is derived from an EMBL/GenBank/DDBJ whole genome shotgun (WGS) entry which is preliminary data.</text>
</comment>
<keyword evidence="2" id="KW-1185">Reference proteome</keyword>
<dbReference type="AlphaFoldDB" id="A0A9P6UYF7"/>
<reference evidence="1" key="1">
    <citation type="journal article" date="2020" name="Fungal Divers.">
        <title>Resolving the Mortierellaceae phylogeny through synthesis of multi-gene phylogenetics and phylogenomics.</title>
        <authorList>
            <person name="Vandepol N."/>
            <person name="Liber J."/>
            <person name="Desiro A."/>
            <person name="Na H."/>
            <person name="Kennedy M."/>
            <person name="Barry K."/>
            <person name="Grigoriev I.V."/>
            <person name="Miller A.N."/>
            <person name="O'Donnell K."/>
            <person name="Stajich J.E."/>
            <person name="Bonito G."/>
        </authorList>
    </citation>
    <scope>NUCLEOTIDE SEQUENCE</scope>
    <source>
        <strain evidence="1">REB-010B</strain>
    </source>
</reference>